<feature type="region of interest" description="Disordered" evidence="1">
    <location>
        <begin position="152"/>
        <end position="197"/>
    </location>
</feature>
<sequence length="197" mass="23055">MAEAGTFRLGRARFPTAILLPRSKDKEPWLFQFYSSTCERCEEMRPVVRRVETELKVKFKKLEVQRDVANAELLRIIDRDSRCGGIPYFFNRKSHQWICGATTFENLRDLADGKRCKSNWAPPISTEEQTAMQRQTGFYGRMLGQWNKMTNQGKEAIAQQREKYQEQQQNGKKRDKKQQSGRQRGGMNRNESLARRG</sequence>
<gene>
    <name evidence="3" type="ORF">Cvel_16315</name>
</gene>
<evidence type="ECO:0000256" key="1">
    <source>
        <dbReference type="SAM" id="MobiDB-lite"/>
    </source>
</evidence>
<dbReference type="PhylomeDB" id="A0A0G4FCH4"/>
<dbReference type="Pfam" id="PF00085">
    <property type="entry name" value="Thioredoxin"/>
    <property type="match status" value="1"/>
</dbReference>
<organism evidence="3">
    <name type="scientific">Chromera velia CCMP2878</name>
    <dbReference type="NCBI Taxonomy" id="1169474"/>
    <lineage>
        <taxon>Eukaryota</taxon>
        <taxon>Sar</taxon>
        <taxon>Alveolata</taxon>
        <taxon>Colpodellida</taxon>
        <taxon>Chromeraceae</taxon>
        <taxon>Chromera</taxon>
    </lineage>
</organism>
<dbReference type="EMBL" id="CDMZ01000278">
    <property type="protein sequence ID" value="CEM10862.1"/>
    <property type="molecule type" value="Genomic_DNA"/>
</dbReference>
<dbReference type="VEuPathDB" id="CryptoDB:Cvel_16315"/>
<reference evidence="3" key="1">
    <citation type="submission" date="2014-11" db="EMBL/GenBank/DDBJ databases">
        <authorList>
            <person name="Otto D Thomas"/>
            <person name="Naeem Raeece"/>
        </authorList>
    </citation>
    <scope>NUCLEOTIDE SEQUENCE</scope>
</reference>
<dbReference type="Gene3D" id="3.40.30.10">
    <property type="entry name" value="Glutaredoxin"/>
    <property type="match status" value="1"/>
</dbReference>
<name>A0A0G4FCH4_9ALVE</name>
<proteinExistence type="predicted"/>
<dbReference type="InterPro" id="IPR013766">
    <property type="entry name" value="Thioredoxin_domain"/>
</dbReference>
<dbReference type="AlphaFoldDB" id="A0A0G4FCH4"/>
<accession>A0A0G4FCH4</accession>
<protein>
    <recommendedName>
        <fullName evidence="2">Thioredoxin domain-containing protein</fullName>
    </recommendedName>
</protein>
<evidence type="ECO:0000259" key="2">
    <source>
        <dbReference type="Pfam" id="PF00085"/>
    </source>
</evidence>
<feature type="domain" description="Thioredoxin" evidence="2">
    <location>
        <begin position="24"/>
        <end position="67"/>
    </location>
</feature>
<evidence type="ECO:0000313" key="3">
    <source>
        <dbReference type="EMBL" id="CEM10862.1"/>
    </source>
</evidence>
<dbReference type="SUPFAM" id="SSF52833">
    <property type="entry name" value="Thioredoxin-like"/>
    <property type="match status" value="1"/>
</dbReference>
<dbReference type="InterPro" id="IPR036249">
    <property type="entry name" value="Thioredoxin-like_sf"/>
</dbReference>